<evidence type="ECO:0000313" key="2">
    <source>
        <dbReference type="Proteomes" id="UP001605036"/>
    </source>
</evidence>
<accession>A0ABD1YBU5</accession>
<gene>
    <name evidence="1" type="ORF">R1flu_008420</name>
</gene>
<dbReference type="Proteomes" id="UP001605036">
    <property type="component" value="Unassembled WGS sequence"/>
</dbReference>
<reference evidence="1 2" key="1">
    <citation type="submission" date="2024-09" db="EMBL/GenBank/DDBJ databases">
        <title>Chromosome-scale assembly of Riccia fluitans.</title>
        <authorList>
            <person name="Paukszto L."/>
            <person name="Sawicki J."/>
            <person name="Karawczyk K."/>
            <person name="Piernik-Szablinska J."/>
            <person name="Szczecinska M."/>
            <person name="Mazdziarz M."/>
        </authorList>
    </citation>
    <scope>NUCLEOTIDE SEQUENCE [LARGE SCALE GENOMIC DNA]</scope>
    <source>
        <strain evidence="1">Rf_01</strain>
        <tissue evidence="1">Aerial parts of the thallus</tissue>
    </source>
</reference>
<keyword evidence="2" id="KW-1185">Reference proteome</keyword>
<name>A0ABD1YBU5_9MARC</name>
<protein>
    <submittedName>
        <fullName evidence="1">Uncharacterized protein</fullName>
    </submittedName>
</protein>
<dbReference type="EMBL" id="JBHFFA010000005">
    <property type="protein sequence ID" value="KAL2624175.1"/>
    <property type="molecule type" value="Genomic_DNA"/>
</dbReference>
<organism evidence="1 2">
    <name type="scientific">Riccia fluitans</name>
    <dbReference type="NCBI Taxonomy" id="41844"/>
    <lineage>
        <taxon>Eukaryota</taxon>
        <taxon>Viridiplantae</taxon>
        <taxon>Streptophyta</taxon>
        <taxon>Embryophyta</taxon>
        <taxon>Marchantiophyta</taxon>
        <taxon>Marchantiopsida</taxon>
        <taxon>Marchantiidae</taxon>
        <taxon>Marchantiales</taxon>
        <taxon>Ricciaceae</taxon>
        <taxon>Riccia</taxon>
    </lineage>
</organism>
<sequence>MLNAILAPVRSEHFQHNMLAFYHYTWVAINDPSALIPDWGDSVEKIMSKKIKALGVCNEATCLGLNLAHLYSHFHEMDVEEEESKKRKVVIQTISNSDIETEDEKEIKEEVPCTTCEGEANGNRLSKR</sequence>
<dbReference type="AlphaFoldDB" id="A0ABD1YBU5"/>
<proteinExistence type="predicted"/>
<comment type="caution">
    <text evidence="1">The sequence shown here is derived from an EMBL/GenBank/DDBJ whole genome shotgun (WGS) entry which is preliminary data.</text>
</comment>
<evidence type="ECO:0000313" key="1">
    <source>
        <dbReference type="EMBL" id="KAL2624175.1"/>
    </source>
</evidence>